<evidence type="ECO:0000256" key="1">
    <source>
        <dbReference type="SAM" id="MobiDB-lite"/>
    </source>
</evidence>
<accession>A0A6B3NGQ3</accession>
<evidence type="ECO:0000313" key="2">
    <source>
        <dbReference type="EMBL" id="NER32426.1"/>
    </source>
</evidence>
<comment type="caution">
    <text evidence="2">The sequence shown here is derived from an EMBL/GenBank/DDBJ whole genome shotgun (WGS) entry which is preliminary data.</text>
</comment>
<proteinExistence type="predicted"/>
<dbReference type="EMBL" id="JAAHFQ010001236">
    <property type="protein sequence ID" value="NER32426.1"/>
    <property type="molecule type" value="Genomic_DNA"/>
</dbReference>
<sequence>MSKRVPLSQRKRTTPKGVDAVIQTTETKPEPTNEKAVEKVTLYIRPEQVI</sequence>
<name>A0A6B3NGQ3_9CYAN</name>
<gene>
    <name evidence="2" type="ORF">F6J89_33745</name>
</gene>
<feature type="non-terminal residue" evidence="2">
    <location>
        <position position="50"/>
    </location>
</feature>
<dbReference type="AlphaFoldDB" id="A0A6B3NGQ3"/>
<organism evidence="2">
    <name type="scientific">Symploca sp. SIO1C4</name>
    <dbReference type="NCBI Taxonomy" id="2607765"/>
    <lineage>
        <taxon>Bacteria</taxon>
        <taxon>Bacillati</taxon>
        <taxon>Cyanobacteriota</taxon>
        <taxon>Cyanophyceae</taxon>
        <taxon>Coleofasciculales</taxon>
        <taxon>Coleofasciculaceae</taxon>
        <taxon>Symploca</taxon>
    </lineage>
</organism>
<feature type="compositionally biased region" description="Basic residues" evidence="1">
    <location>
        <begin position="1"/>
        <end position="14"/>
    </location>
</feature>
<feature type="region of interest" description="Disordered" evidence="1">
    <location>
        <begin position="1"/>
        <end position="34"/>
    </location>
</feature>
<reference evidence="2" key="1">
    <citation type="submission" date="2019-11" db="EMBL/GenBank/DDBJ databases">
        <title>Genomic insights into an expanded diversity of filamentous marine cyanobacteria reveals the extraordinary biosynthetic potential of Moorea and Okeania.</title>
        <authorList>
            <person name="Ferreira Leao T."/>
            <person name="Wang M."/>
            <person name="Moss N."/>
            <person name="Da Silva R."/>
            <person name="Sanders J."/>
            <person name="Nurk S."/>
            <person name="Gurevich A."/>
            <person name="Humphrey G."/>
            <person name="Reher R."/>
            <person name="Zhu Q."/>
            <person name="Belda-Ferre P."/>
            <person name="Glukhov E."/>
            <person name="Rex R."/>
            <person name="Dorrestein P.C."/>
            <person name="Knight R."/>
            <person name="Pevzner P."/>
            <person name="Gerwick W.H."/>
            <person name="Gerwick L."/>
        </authorList>
    </citation>
    <scope>NUCLEOTIDE SEQUENCE</scope>
    <source>
        <strain evidence="2">SIO1C4</strain>
    </source>
</reference>
<protein>
    <submittedName>
        <fullName evidence="2">Uncharacterized protein</fullName>
    </submittedName>
</protein>